<dbReference type="Proteomes" id="UP000199701">
    <property type="component" value="Unassembled WGS sequence"/>
</dbReference>
<evidence type="ECO:0000313" key="2">
    <source>
        <dbReference type="EMBL" id="SEW30757.1"/>
    </source>
</evidence>
<dbReference type="Gene3D" id="3.30.1900.10">
    <property type="entry name" value="glyoxalase-related enzyme like domain"/>
    <property type="match status" value="1"/>
</dbReference>
<dbReference type="RefSeq" id="WP_092454421.1">
    <property type="nucleotide sequence ID" value="NZ_FOJI01000009.1"/>
</dbReference>
<reference evidence="2 3" key="1">
    <citation type="submission" date="2016-10" db="EMBL/GenBank/DDBJ databases">
        <authorList>
            <person name="de Groot N.N."/>
        </authorList>
    </citation>
    <scope>NUCLEOTIDE SEQUENCE [LARGE SCALE GENOMIC DNA]</scope>
    <source>
        <strain evidence="2 3">DSM 9179</strain>
    </source>
</reference>
<dbReference type="InterPro" id="IPR049459">
    <property type="entry name" value="Bleomycin_resist_prot_dom"/>
</dbReference>
<dbReference type="EMBL" id="FOJI01000009">
    <property type="protein sequence ID" value="SEW30757.1"/>
    <property type="molecule type" value="Genomic_DNA"/>
</dbReference>
<dbReference type="STRING" id="99656.SAMN05421659_10983"/>
<organism evidence="2 3">
    <name type="scientific">[Clostridium] fimetarium</name>
    <dbReference type="NCBI Taxonomy" id="99656"/>
    <lineage>
        <taxon>Bacteria</taxon>
        <taxon>Bacillati</taxon>
        <taxon>Bacillota</taxon>
        <taxon>Clostridia</taxon>
        <taxon>Lachnospirales</taxon>
        <taxon>Lachnospiraceae</taxon>
    </lineage>
</organism>
<gene>
    <name evidence="2" type="ORF">SAMN05421659_10983</name>
</gene>
<dbReference type="InterPro" id="IPR037523">
    <property type="entry name" value="VOC_core"/>
</dbReference>
<protein>
    <submittedName>
        <fullName evidence="2">AraC family transcriptional regulator</fullName>
    </submittedName>
</protein>
<name>A0A1I0QTN0_9FIRM</name>
<proteinExistence type="predicted"/>
<keyword evidence="3" id="KW-1185">Reference proteome</keyword>
<evidence type="ECO:0000259" key="1">
    <source>
        <dbReference type="PROSITE" id="PS51819"/>
    </source>
</evidence>
<dbReference type="OrthoDB" id="1895186at2"/>
<dbReference type="SUPFAM" id="SSF54593">
    <property type="entry name" value="Glyoxalase/Bleomycin resistance protein/Dihydroxybiphenyl dioxygenase"/>
    <property type="match status" value="1"/>
</dbReference>
<dbReference type="Gene3D" id="3.30.720.110">
    <property type="match status" value="1"/>
</dbReference>
<accession>A0A1I0QTN0</accession>
<dbReference type="PROSITE" id="PS51819">
    <property type="entry name" value="VOC"/>
    <property type="match status" value="1"/>
</dbReference>
<dbReference type="Pfam" id="PF21629">
    <property type="entry name" value="Bleomycin_resist_prot_dom"/>
    <property type="match status" value="1"/>
</dbReference>
<feature type="domain" description="VOC" evidence="1">
    <location>
        <begin position="12"/>
        <end position="134"/>
    </location>
</feature>
<evidence type="ECO:0000313" key="3">
    <source>
        <dbReference type="Proteomes" id="UP000199701"/>
    </source>
</evidence>
<dbReference type="InterPro" id="IPR029068">
    <property type="entry name" value="Glyas_Bleomycin-R_OHBP_Dase"/>
</dbReference>
<dbReference type="AlphaFoldDB" id="A0A1I0QTN0"/>
<sequence>MSDFSERGYVVKETGAVYYTEDMDTTLRWFEEILGWYGKIESRDDIGNGNYGCVYNIPTEIEELHIAPFTGIHMFMGAPLQLQVAFIQVQGIEQLYEFVKNKGWDEITEVKEEPWGGKTCTVTTVDGSFLSFFE</sequence>